<reference evidence="1" key="1">
    <citation type="submission" date="2024-06" db="EMBL/GenBank/DDBJ databases">
        <authorList>
            <person name="Sun Y."/>
        </authorList>
    </citation>
    <scope>NUCLEOTIDE SEQUENCE</scope>
    <source>
        <strain evidence="1">IGA1.0</strain>
    </source>
</reference>
<proteinExistence type="predicted"/>
<dbReference type="RefSeq" id="WP_350016427.1">
    <property type="nucleotide sequence ID" value="NZ_CP157948.1"/>
</dbReference>
<dbReference type="EMBL" id="CP157948">
    <property type="protein sequence ID" value="XBS90248.1"/>
    <property type="molecule type" value="Genomic_DNA"/>
</dbReference>
<sequence length="288" mass="32779">MNTSPPPSTPFKRRPLPWYKRATAAFNAPRGGVPAAPVVPRRIDCGPFTLSFLEPAAAFGEGMGTPDPDEVNLDAGAFTPTEAPNARANHQAIWLGISNWIYHLPRWHSSRIFPVPHPPYAIITTHWQLERVKHDIQLKPDDMAMLEDYLRHDYVAYLESEGGPNWKLRDETYKGKTISGAPLPQYQIDDILAAHLKSPPSSYEPLISNDMHWLRYLWDPMQGMPNTLNYTTVLLPDVLLTVCFHITRMNSEPWEDWWDLFMEDCEILVKTITCQRKELPHAGVAASE</sequence>
<gene>
    <name evidence="1" type="ORF">ABNK63_00980</name>
</gene>
<dbReference type="AlphaFoldDB" id="A0AAU7QNF4"/>
<organism evidence="1">
    <name type="scientific">Rhodanobacter sp. IGA1.0</name>
    <dbReference type="NCBI Taxonomy" id="3158582"/>
    <lineage>
        <taxon>Bacteria</taxon>
        <taxon>Pseudomonadati</taxon>
        <taxon>Pseudomonadota</taxon>
        <taxon>Gammaproteobacteria</taxon>
        <taxon>Lysobacterales</taxon>
        <taxon>Rhodanobacteraceae</taxon>
        <taxon>Rhodanobacter</taxon>
    </lineage>
</organism>
<evidence type="ECO:0000313" key="1">
    <source>
        <dbReference type="EMBL" id="XBS90248.1"/>
    </source>
</evidence>
<protein>
    <submittedName>
        <fullName evidence="1">Uncharacterized protein</fullName>
    </submittedName>
</protein>
<name>A0AAU7QNF4_9GAMM</name>
<accession>A0AAU7QNF4</accession>